<feature type="compositionally biased region" description="Basic and acidic residues" evidence="1">
    <location>
        <begin position="299"/>
        <end position="316"/>
    </location>
</feature>
<dbReference type="Proteomes" id="UP000041254">
    <property type="component" value="Unassembled WGS sequence"/>
</dbReference>
<feature type="region of interest" description="Disordered" evidence="1">
    <location>
        <begin position="193"/>
        <end position="316"/>
    </location>
</feature>
<keyword evidence="3" id="KW-1185">Reference proteome</keyword>
<reference evidence="2 3" key="1">
    <citation type="submission" date="2014-11" db="EMBL/GenBank/DDBJ databases">
        <authorList>
            <person name="Zhu J."/>
            <person name="Qi W."/>
            <person name="Song R."/>
        </authorList>
    </citation>
    <scope>NUCLEOTIDE SEQUENCE [LARGE SCALE GENOMIC DNA]</scope>
</reference>
<name>A0A0G4EKG5_VITBC</name>
<evidence type="ECO:0000256" key="1">
    <source>
        <dbReference type="SAM" id="MobiDB-lite"/>
    </source>
</evidence>
<feature type="region of interest" description="Disordered" evidence="1">
    <location>
        <begin position="1"/>
        <end position="41"/>
    </location>
</feature>
<feature type="compositionally biased region" description="Polar residues" evidence="1">
    <location>
        <begin position="1"/>
        <end position="30"/>
    </location>
</feature>
<dbReference type="AlphaFoldDB" id="A0A0G4EKG5"/>
<feature type="compositionally biased region" description="Basic and acidic residues" evidence="1">
    <location>
        <begin position="261"/>
        <end position="285"/>
    </location>
</feature>
<organism evidence="2 3">
    <name type="scientific">Vitrella brassicaformis (strain CCMP3155)</name>
    <dbReference type="NCBI Taxonomy" id="1169540"/>
    <lineage>
        <taxon>Eukaryota</taxon>
        <taxon>Sar</taxon>
        <taxon>Alveolata</taxon>
        <taxon>Colpodellida</taxon>
        <taxon>Vitrellaceae</taxon>
        <taxon>Vitrella</taxon>
    </lineage>
</organism>
<sequence>MSTSRTAPSPMSTTNLSDPFSRSTKSTVPSPRQRRLLPHQEHVEKRYIDVLQELPSVEKSTLSKHRIKLGVRDEFGGIWRPIEAARLPGVGEYSLVTDPRLRWKGSPGLTLPGFGMERRMLETLPPPHPTKVINERLRPEFYETQLEKVRDVAVRLRYPTTVGPKFGTAPTNSSRKVDIDELYRRYDVKERDGLAAAKSDEPTQAPANAEEPTVSIEAPTKQKEETLTQSGPGEREVATAAGSERPASSLVDSPPPPAAPDSHRDETTAATKGSDDQAHPARAEKQMASASGAQGAGGEGEKCEGGRDVGRADSAK</sequence>
<protein>
    <submittedName>
        <fullName evidence="2">Uncharacterized protein</fullName>
    </submittedName>
</protein>
<gene>
    <name evidence="2" type="ORF">Vbra_20463</name>
</gene>
<evidence type="ECO:0000313" key="2">
    <source>
        <dbReference type="EMBL" id="CEL97050.1"/>
    </source>
</evidence>
<dbReference type="EMBL" id="CDMY01000252">
    <property type="protein sequence ID" value="CEL97050.1"/>
    <property type="molecule type" value="Genomic_DNA"/>
</dbReference>
<accession>A0A0G4EKG5</accession>
<proteinExistence type="predicted"/>
<dbReference type="InParanoid" id="A0A0G4EKG5"/>
<dbReference type="VEuPathDB" id="CryptoDB:Vbra_20463"/>
<evidence type="ECO:0000313" key="3">
    <source>
        <dbReference type="Proteomes" id="UP000041254"/>
    </source>
</evidence>